<evidence type="ECO:0000256" key="9">
    <source>
        <dbReference type="ARBA" id="ARBA00023015"/>
    </source>
</evidence>
<evidence type="ECO:0000256" key="3">
    <source>
        <dbReference type="ARBA" id="ARBA00011925"/>
    </source>
</evidence>
<dbReference type="InterPro" id="IPR029063">
    <property type="entry name" value="SAM-dependent_MTases_sf"/>
</dbReference>
<proteinExistence type="predicted"/>
<evidence type="ECO:0000313" key="15">
    <source>
        <dbReference type="EMBL" id="KII73452.1"/>
    </source>
</evidence>
<dbReference type="AlphaFoldDB" id="A0A0C2NHE5"/>
<dbReference type="SUPFAM" id="SSF53335">
    <property type="entry name" value="S-adenosyl-L-methionine-dependent methyltransferases"/>
    <property type="match status" value="1"/>
</dbReference>
<dbReference type="GO" id="GO:0005737">
    <property type="term" value="C:cytoplasm"/>
    <property type="evidence" value="ECO:0007669"/>
    <property type="project" value="UniProtKB-SubCell"/>
</dbReference>
<dbReference type="GO" id="GO:0070611">
    <property type="term" value="F:histone H3R2 methyltransferase activity"/>
    <property type="evidence" value="ECO:0007669"/>
    <property type="project" value="TreeGrafter"/>
</dbReference>
<reference evidence="15 16" key="1">
    <citation type="journal article" date="2014" name="Genome Biol. Evol.">
        <title>The genome of the myxosporean Thelohanellus kitauei shows adaptations to nutrient acquisition within its fish host.</title>
        <authorList>
            <person name="Yang Y."/>
            <person name="Xiong J."/>
            <person name="Zhou Z."/>
            <person name="Huo F."/>
            <person name="Miao W."/>
            <person name="Ran C."/>
            <person name="Liu Y."/>
            <person name="Zhang J."/>
            <person name="Feng J."/>
            <person name="Wang M."/>
            <person name="Wang M."/>
            <person name="Wang L."/>
            <person name="Yao B."/>
        </authorList>
    </citation>
    <scope>NUCLEOTIDE SEQUENCE [LARGE SCALE GENOMIC DNA]</scope>
    <source>
        <strain evidence="15">Wuqing</strain>
    </source>
</reference>
<dbReference type="OMA" id="MHLPNGA"/>
<dbReference type="InterPro" id="IPR025799">
    <property type="entry name" value="Arg_MeTrfase"/>
</dbReference>
<gene>
    <name evidence="15" type="ORF">RF11_10328</name>
</gene>
<keyword evidence="7 13" id="KW-0949">S-adenosyl-L-methionine</keyword>
<evidence type="ECO:0000256" key="6">
    <source>
        <dbReference type="ARBA" id="ARBA00022679"/>
    </source>
</evidence>
<keyword evidence="6 13" id="KW-0808">Transferase</keyword>
<evidence type="ECO:0000313" key="16">
    <source>
        <dbReference type="Proteomes" id="UP000031668"/>
    </source>
</evidence>
<comment type="caution">
    <text evidence="15">The sequence shown here is derived from an EMBL/GenBank/DDBJ whole genome shotgun (WGS) entry which is preliminary data.</text>
</comment>
<keyword evidence="10" id="KW-0804">Transcription</keyword>
<evidence type="ECO:0000256" key="10">
    <source>
        <dbReference type="ARBA" id="ARBA00023163"/>
    </source>
</evidence>
<evidence type="ECO:0000259" key="14">
    <source>
        <dbReference type="Pfam" id="PF22528"/>
    </source>
</evidence>
<evidence type="ECO:0000256" key="1">
    <source>
        <dbReference type="ARBA" id="ARBA00004123"/>
    </source>
</evidence>
<dbReference type="Gene3D" id="3.40.50.150">
    <property type="entry name" value="Vaccinia Virus protein VP39"/>
    <property type="match status" value="1"/>
</dbReference>
<keyword evidence="8" id="KW-0156">Chromatin regulator</keyword>
<evidence type="ECO:0000256" key="5">
    <source>
        <dbReference type="ARBA" id="ARBA00022603"/>
    </source>
</evidence>
<dbReference type="OrthoDB" id="7848332at2759"/>
<evidence type="ECO:0000256" key="8">
    <source>
        <dbReference type="ARBA" id="ARBA00022853"/>
    </source>
</evidence>
<dbReference type="InterPro" id="IPR055135">
    <property type="entry name" value="PRMT_dom"/>
</dbReference>
<dbReference type="GO" id="GO:0005634">
    <property type="term" value="C:nucleus"/>
    <property type="evidence" value="ECO:0007669"/>
    <property type="project" value="UniProtKB-SubCell"/>
</dbReference>
<keyword evidence="16" id="KW-1185">Reference proteome</keyword>
<evidence type="ECO:0000256" key="4">
    <source>
        <dbReference type="ARBA" id="ARBA00022490"/>
    </source>
</evidence>
<dbReference type="Pfam" id="PF06325">
    <property type="entry name" value="PrmA"/>
    <property type="match status" value="1"/>
</dbReference>
<dbReference type="CDD" id="cd02440">
    <property type="entry name" value="AdoMet_MTases"/>
    <property type="match status" value="1"/>
</dbReference>
<feature type="domain" description="Protein arginine N-methyltransferase" evidence="14">
    <location>
        <begin position="268"/>
        <end position="426"/>
    </location>
</feature>
<dbReference type="Gene3D" id="2.70.160.11">
    <property type="entry name" value="Hnrnp arginine n-methyltransferase1"/>
    <property type="match status" value="1"/>
</dbReference>
<accession>A0A0C2NHE5</accession>
<dbReference type="GO" id="GO:0032259">
    <property type="term" value="P:methylation"/>
    <property type="evidence" value="ECO:0007669"/>
    <property type="project" value="UniProtKB-KW"/>
</dbReference>
<organism evidence="15 16">
    <name type="scientific">Thelohanellus kitauei</name>
    <name type="common">Myxosporean</name>
    <dbReference type="NCBI Taxonomy" id="669202"/>
    <lineage>
        <taxon>Eukaryota</taxon>
        <taxon>Metazoa</taxon>
        <taxon>Cnidaria</taxon>
        <taxon>Myxozoa</taxon>
        <taxon>Myxosporea</taxon>
        <taxon>Bivalvulida</taxon>
        <taxon>Platysporina</taxon>
        <taxon>Myxobolidae</taxon>
        <taxon>Thelohanellus</taxon>
    </lineage>
</organism>
<dbReference type="PROSITE" id="PS51678">
    <property type="entry name" value="SAM_MT_PRMT"/>
    <property type="match status" value="1"/>
</dbReference>
<evidence type="ECO:0000256" key="12">
    <source>
        <dbReference type="ARBA" id="ARBA00049086"/>
    </source>
</evidence>
<protein>
    <recommendedName>
        <fullName evidence="3">type I protein arginine methyltransferase</fullName>
        <ecNumber evidence="3">2.1.1.319</ecNumber>
    </recommendedName>
</protein>
<keyword evidence="4" id="KW-0963">Cytoplasm</keyword>
<dbReference type="PANTHER" id="PTHR11006:SF10">
    <property type="entry name" value="HISTONE-ARGININE METHYLTRANSFERASE CARMER-RELATED"/>
    <property type="match status" value="1"/>
</dbReference>
<dbReference type="PANTHER" id="PTHR11006">
    <property type="entry name" value="PROTEIN ARGININE N-METHYLTRANSFERASE"/>
    <property type="match status" value="1"/>
</dbReference>
<sequence length="490" mass="56065">MASVKCEPAPLNMYNFVSVKHFKSRVFHFKVTGGLLTLEQRGGNTIIKILSHEKSKGTPSDDISLSTSAQTLDLSKKSQAFYDNDNFFIFKFSTHQVKKEFYEFYLTLNPHISSFDARADPSSAVNYFQFYSFYSQQQNMLCDRIRTETYQFAILRNSSDFNGKVVLDVGTGTGILAFFAAFAGAKKVYAIEGSNMAKCAEALVHYNNLADKITILNTKLEDIKTLPEVDVIISEAMGYMLFNERMIETFLTAKKWLVDGGKLFPTIADFFVVPFTDETVYQEIYSKALFWSQKSFYGVDLTSQFDDAFKEYFSQPIVETFDSRIYISQPKFVRFDFQTLKPSDLEKIYMDLEFDIFCTSVLHGVCTWFTVTFCGSEQIVTLSTAPDRPLTHWYQLRFLFAKPIMVQNGNKVRCVIEMIGNRRMTYDVNIFAEIVGQPITKTHGSYDLKNCLLRYMGSNMTNTNNVIREPAPQAYSKEPESEQVFDNGVC</sequence>
<dbReference type="GO" id="GO:0035242">
    <property type="term" value="F:protein-arginine omega-N asymmetric methyltransferase activity"/>
    <property type="evidence" value="ECO:0007669"/>
    <property type="project" value="UniProtKB-EC"/>
</dbReference>
<comment type="catalytic activity">
    <reaction evidence="12">
        <text>L-arginyl-[protein] + 2 S-adenosyl-L-methionine = N(omega),N(omega)-dimethyl-L-arginyl-[protein] + 2 S-adenosyl-L-homocysteine + 2 H(+)</text>
        <dbReference type="Rhea" id="RHEA:48096"/>
        <dbReference type="Rhea" id="RHEA-COMP:10532"/>
        <dbReference type="Rhea" id="RHEA-COMP:11991"/>
        <dbReference type="ChEBI" id="CHEBI:15378"/>
        <dbReference type="ChEBI" id="CHEBI:29965"/>
        <dbReference type="ChEBI" id="CHEBI:57856"/>
        <dbReference type="ChEBI" id="CHEBI:59789"/>
        <dbReference type="ChEBI" id="CHEBI:61897"/>
        <dbReference type="EC" id="2.1.1.319"/>
    </reaction>
</comment>
<evidence type="ECO:0000256" key="2">
    <source>
        <dbReference type="ARBA" id="ARBA00004496"/>
    </source>
</evidence>
<dbReference type="EC" id="2.1.1.319" evidence="3"/>
<comment type="subcellular location">
    <subcellularLocation>
        <location evidence="2">Cytoplasm</location>
    </subcellularLocation>
    <subcellularLocation>
        <location evidence="1">Nucleus</location>
    </subcellularLocation>
</comment>
<evidence type="ECO:0000256" key="11">
    <source>
        <dbReference type="ARBA" id="ARBA00023242"/>
    </source>
</evidence>
<keyword evidence="9" id="KW-0805">Transcription regulation</keyword>
<keyword evidence="11" id="KW-0539">Nucleus</keyword>
<dbReference type="EMBL" id="JWZT01000829">
    <property type="protein sequence ID" value="KII73452.1"/>
    <property type="molecule type" value="Genomic_DNA"/>
</dbReference>
<evidence type="ECO:0000256" key="13">
    <source>
        <dbReference type="PROSITE-ProRule" id="PRU01015"/>
    </source>
</evidence>
<dbReference type="Pfam" id="PF22528">
    <property type="entry name" value="PRMT_C"/>
    <property type="match status" value="1"/>
</dbReference>
<keyword evidence="5 13" id="KW-0489">Methyltransferase</keyword>
<evidence type="ECO:0000256" key="7">
    <source>
        <dbReference type="ARBA" id="ARBA00022691"/>
    </source>
</evidence>
<name>A0A0C2NHE5_THEKT</name>
<dbReference type="Proteomes" id="UP000031668">
    <property type="component" value="Unassembled WGS sequence"/>
</dbReference>